<sequence>MKRKMHFSGVLLIAGTLAGCSNTSKQQEVDATQLVNEQIRQQAIKIKLAQDELYQAGAINRTTFNVPTVIYTDSQNLRIDWQGDAKELLRQLAKQRHLTFESRGLALPLPLNINVGNAPYYSVIGLIQQQIDYRGTIEERNGKLILNYASPKKDKRLLRGY</sequence>
<name>A0A1E7Z3U6_9GAMM</name>
<dbReference type="EMBL" id="MAYS01000090">
    <property type="protein sequence ID" value="OFC63404.1"/>
    <property type="molecule type" value="Genomic_DNA"/>
</dbReference>
<reference evidence="2 4" key="2">
    <citation type="submission" date="2018-04" db="EMBL/GenBank/DDBJ databases">
        <title>Genomes of the Obligate Erwinia dacicola and Facultative Enterobacter sp. OLF Endosymbionts of the Olive Fruit fly, Bactrocera oleae.</title>
        <authorList>
            <person name="Estes A.M."/>
            <person name="Hearn D.J."/>
            <person name="Agarwal S."/>
            <person name="Pierson E.A."/>
            <person name="Dunning-Hotopp J.C."/>
        </authorList>
    </citation>
    <scope>NUCLEOTIDE SEQUENCE [LARGE SCALE GENOMIC DNA]</scope>
    <source>
        <strain evidence="2 4">Oroville</strain>
    </source>
</reference>
<dbReference type="RefSeq" id="WP_070133891.1">
    <property type="nucleotide sequence ID" value="NZ_LJAM02000351.1"/>
</dbReference>
<dbReference type="AlphaFoldDB" id="A0A1E7Z3U6"/>
<dbReference type="InterPro" id="IPR031817">
    <property type="entry name" value="DotD"/>
</dbReference>
<gene>
    <name evidence="2" type="ORF">ACZ87_02771</name>
    <name evidence="1" type="ORF">BBW68_01040</name>
</gene>
<accession>A0A1E7Z3U6</accession>
<dbReference type="Proteomes" id="UP000244334">
    <property type="component" value="Unassembled WGS sequence"/>
</dbReference>
<dbReference type="InterPro" id="IPR038140">
    <property type="entry name" value="DotD_sf"/>
</dbReference>
<proteinExistence type="predicted"/>
<evidence type="ECO:0000313" key="3">
    <source>
        <dbReference type="Proteomes" id="UP000243534"/>
    </source>
</evidence>
<dbReference type="OrthoDB" id="6480875at2"/>
<evidence type="ECO:0000313" key="4">
    <source>
        <dbReference type="Proteomes" id="UP000244334"/>
    </source>
</evidence>
<keyword evidence="4" id="KW-1185">Reference proteome</keyword>
<protein>
    <submittedName>
        <fullName evidence="2">Putative traH</fullName>
    </submittedName>
</protein>
<dbReference type="Proteomes" id="UP000243534">
    <property type="component" value="Unassembled WGS sequence"/>
</dbReference>
<reference evidence="1 3" key="1">
    <citation type="submission" date="2016-07" db="EMBL/GenBank/DDBJ databases">
        <authorList>
            <person name="Yuval B."/>
        </authorList>
    </citation>
    <scope>NUCLEOTIDE SEQUENCE [LARGE SCALE GENOMIC DNA]</scope>
    <source>
        <strain evidence="1 3">IL</strain>
    </source>
</reference>
<evidence type="ECO:0000313" key="2">
    <source>
        <dbReference type="EMBL" id="RAP70423.1"/>
    </source>
</evidence>
<dbReference type="PROSITE" id="PS51257">
    <property type="entry name" value="PROKAR_LIPOPROTEIN"/>
    <property type="match status" value="1"/>
</dbReference>
<dbReference type="Pfam" id="PF16816">
    <property type="entry name" value="DotD"/>
    <property type="match status" value="1"/>
</dbReference>
<dbReference type="Gene3D" id="3.55.50.60">
    <property type="entry name" value="DotD protein"/>
    <property type="match status" value="1"/>
</dbReference>
<comment type="caution">
    <text evidence="1">The sequence shown here is derived from an EMBL/GenBank/DDBJ whole genome shotgun (WGS) entry which is preliminary data.</text>
</comment>
<dbReference type="EMBL" id="LJAM02000351">
    <property type="protein sequence ID" value="RAP70423.1"/>
    <property type="molecule type" value="Genomic_DNA"/>
</dbReference>
<evidence type="ECO:0000313" key="1">
    <source>
        <dbReference type="EMBL" id="OFC63404.1"/>
    </source>
</evidence>
<organism evidence="1 3">
    <name type="scientific">Candidatus Erwinia dacicola</name>
    <dbReference type="NCBI Taxonomy" id="252393"/>
    <lineage>
        <taxon>Bacteria</taxon>
        <taxon>Pseudomonadati</taxon>
        <taxon>Pseudomonadota</taxon>
        <taxon>Gammaproteobacteria</taxon>
        <taxon>Enterobacterales</taxon>
        <taxon>Erwiniaceae</taxon>
        <taxon>Erwinia</taxon>
    </lineage>
</organism>